<dbReference type="Gene3D" id="3.40.50.150">
    <property type="entry name" value="Vaccinia Virus protein VP39"/>
    <property type="match status" value="1"/>
</dbReference>
<name>A0A6H2A1G8_9ZZZZ</name>
<evidence type="ECO:0000259" key="1">
    <source>
        <dbReference type="Pfam" id="PF08242"/>
    </source>
</evidence>
<dbReference type="GO" id="GO:0032259">
    <property type="term" value="P:methylation"/>
    <property type="evidence" value="ECO:0007669"/>
    <property type="project" value="UniProtKB-KW"/>
</dbReference>
<accession>A0A6H2A1G8</accession>
<proteinExistence type="predicted"/>
<evidence type="ECO:0000313" key="2">
    <source>
        <dbReference type="EMBL" id="QJA53579.1"/>
    </source>
</evidence>
<dbReference type="InterPro" id="IPR029063">
    <property type="entry name" value="SAM-dependent_MTases_sf"/>
</dbReference>
<dbReference type="AlphaFoldDB" id="A0A6H2A1G8"/>
<keyword evidence="2" id="KW-0489">Methyltransferase</keyword>
<sequence length="188" mass="21892">MSDHRQMIDIKKTGECFIPTQSKLNEILVNLERYFFAMSFCEDKIVLDAGHGCGLGTYLFSLISRRTIAIDLNDDALKYAKQYPHIKKKVNFIKLDLNKDVIPDCDVVVALEVIEHLKSPDFFLSRPKKGTKLVFSIPLNSLTVSPGFHKQDFRNLEDISELLERYYDIKEYFTQYERWVYGVGIRLE</sequence>
<reference evidence="2" key="1">
    <citation type="submission" date="2020-03" db="EMBL/GenBank/DDBJ databases">
        <title>The deep terrestrial virosphere.</title>
        <authorList>
            <person name="Holmfeldt K."/>
            <person name="Nilsson E."/>
            <person name="Simone D."/>
            <person name="Lopez-Fernandez M."/>
            <person name="Wu X."/>
            <person name="de Brujin I."/>
            <person name="Lundin D."/>
            <person name="Andersson A."/>
            <person name="Bertilsson S."/>
            <person name="Dopson M."/>
        </authorList>
    </citation>
    <scope>NUCLEOTIDE SEQUENCE</scope>
    <source>
        <strain evidence="2">TM448A03725</strain>
        <strain evidence="3">TM448B01252</strain>
    </source>
</reference>
<gene>
    <name evidence="2" type="ORF">TM448A03725_0002</name>
    <name evidence="3" type="ORF">TM448B01252_0010</name>
</gene>
<dbReference type="GO" id="GO:0008168">
    <property type="term" value="F:methyltransferase activity"/>
    <property type="evidence" value="ECO:0007669"/>
    <property type="project" value="UniProtKB-KW"/>
</dbReference>
<dbReference type="CDD" id="cd02440">
    <property type="entry name" value="AdoMet_MTases"/>
    <property type="match status" value="1"/>
</dbReference>
<protein>
    <submittedName>
        <fullName evidence="2">Putative methyltransferase</fullName>
    </submittedName>
</protein>
<dbReference type="Pfam" id="PF08242">
    <property type="entry name" value="Methyltransf_12"/>
    <property type="match status" value="1"/>
</dbReference>
<dbReference type="InterPro" id="IPR013217">
    <property type="entry name" value="Methyltransf_12"/>
</dbReference>
<evidence type="ECO:0000313" key="3">
    <source>
        <dbReference type="EMBL" id="QJH98248.1"/>
    </source>
</evidence>
<keyword evidence="2" id="KW-0808">Transferase</keyword>
<dbReference type="EMBL" id="MT144723">
    <property type="protein sequence ID" value="QJH98248.1"/>
    <property type="molecule type" value="Genomic_DNA"/>
</dbReference>
<dbReference type="EMBL" id="MT144433">
    <property type="protein sequence ID" value="QJA53579.1"/>
    <property type="molecule type" value="Genomic_DNA"/>
</dbReference>
<dbReference type="SUPFAM" id="SSF53335">
    <property type="entry name" value="S-adenosyl-L-methionine-dependent methyltransferases"/>
    <property type="match status" value="1"/>
</dbReference>
<organism evidence="2">
    <name type="scientific">viral metagenome</name>
    <dbReference type="NCBI Taxonomy" id="1070528"/>
    <lineage>
        <taxon>unclassified sequences</taxon>
        <taxon>metagenomes</taxon>
        <taxon>organismal metagenomes</taxon>
    </lineage>
</organism>
<feature type="domain" description="Methyltransferase type 12" evidence="1">
    <location>
        <begin position="52"/>
        <end position="126"/>
    </location>
</feature>